<accession>A0ABT2QNA3</accession>
<sequence>MSQALIAFYYHFHYHQHYFLCHDILEEAWKENRYFTKEDSIVSLILCATACYHYRRGNLKGAYKSFKKALKVIDNQTAPNDIDLGLIKYDYQRLLKLQMSKVENKEQFTPVRIPLSQHMIDQIMMHYPDYTFTSRVVEDSYIKHHHLERDRTAVVQARKAALENKRLNY</sequence>
<dbReference type="Gene3D" id="1.10.3450.10">
    <property type="entry name" value="TTHA0068-like"/>
    <property type="match status" value="1"/>
</dbReference>
<dbReference type="PANTHER" id="PTHR34796:SF1">
    <property type="entry name" value="EXPRESSED PROTEIN"/>
    <property type="match status" value="1"/>
</dbReference>
<protein>
    <submittedName>
        <fullName evidence="1">DUF309 domain-containing protein</fullName>
    </submittedName>
</protein>
<evidence type="ECO:0000313" key="2">
    <source>
        <dbReference type="Proteomes" id="UP001209553"/>
    </source>
</evidence>
<name>A0ABT2QNA3_9STAP</name>
<dbReference type="InterPro" id="IPR023203">
    <property type="entry name" value="TTHA0068_sf"/>
</dbReference>
<comment type="caution">
    <text evidence="1">The sequence shown here is derived from an EMBL/GenBank/DDBJ whole genome shotgun (WGS) entry which is preliminary data.</text>
</comment>
<organism evidence="1 2">
    <name type="scientific">Staphylococcus marylandisciuri</name>
    <dbReference type="NCBI Taxonomy" id="2981529"/>
    <lineage>
        <taxon>Bacteria</taxon>
        <taxon>Bacillati</taxon>
        <taxon>Bacillota</taxon>
        <taxon>Bacilli</taxon>
        <taxon>Bacillales</taxon>
        <taxon>Staphylococcaceae</taxon>
        <taxon>Staphylococcus</taxon>
    </lineage>
</organism>
<dbReference type="Proteomes" id="UP001209553">
    <property type="component" value="Unassembled WGS sequence"/>
</dbReference>
<proteinExistence type="predicted"/>
<dbReference type="PANTHER" id="PTHR34796">
    <property type="entry name" value="EXPRESSED PROTEIN"/>
    <property type="match status" value="1"/>
</dbReference>
<reference evidence="1 2" key="1">
    <citation type="journal article" date="2023" name="Int. J. Syst. Evol. Microbiol.">
        <title>Streptococcus sciuri sp. nov., Staphylococcus marylandisciuri sp. nov. and Staphylococcus americanisciuri sp. nov., isolated from faeces of eastern grey squirrel (Sciurus carolinensis).</title>
        <authorList>
            <person name="Volokhov D.V."/>
            <person name="Zagorodnyaya T.A."/>
            <person name="Furtak V.A."/>
            <person name="Nattanmai G."/>
            <person name="Randall L."/>
            <person name="Jose S."/>
            <person name="Gao Y."/>
            <person name="Eisenberg T."/>
            <person name="Delmonte P."/>
            <person name="Blom J."/>
            <person name="Mitchell K.K."/>
        </authorList>
    </citation>
    <scope>NUCLEOTIDE SEQUENCE [LARGE SCALE GENOMIC DNA]</scope>
    <source>
        <strain evidence="1 2">SQ8-PEA</strain>
    </source>
</reference>
<dbReference type="Pfam" id="PF03745">
    <property type="entry name" value="DUF309"/>
    <property type="match status" value="1"/>
</dbReference>
<dbReference type="InterPro" id="IPR005500">
    <property type="entry name" value="DUF309"/>
</dbReference>
<keyword evidence="2" id="KW-1185">Reference proteome</keyword>
<evidence type="ECO:0000313" key="1">
    <source>
        <dbReference type="EMBL" id="MCU5745461.1"/>
    </source>
</evidence>
<gene>
    <name evidence="1" type="ORF">N9R04_01830</name>
</gene>
<dbReference type="SUPFAM" id="SSF140663">
    <property type="entry name" value="TTHA0068-like"/>
    <property type="match status" value="1"/>
</dbReference>
<dbReference type="EMBL" id="JAOPKZ010000003">
    <property type="protein sequence ID" value="MCU5745461.1"/>
    <property type="molecule type" value="Genomic_DNA"/>
</dbReference>
<dbReference type="RefSeq" id="WP_262854461.1">
    <property type="nucleotide sequence ID" value="NZ_JAOPKZ010000003.1"/>
</dbReference>